<gene>
    <name evidence="1" type="ORF">K4A83_07170</name>
</gene>
<dbReference type="RefSeq" id="WP_265263787.1">
    <property type="nucleotide sequence ID" value="NZ_JAIHOM010000026.1"/>
</dbReference>
<accession>A0ABT3L3I9</accession>
<proteinExistence type="predicted"/>
<reference evidence="1 2" key="1">
    <citation type="submission" date="2021-08" db="EMBL/GenBank/DDBJ databases">
        <title>Draft genome sequence of Spirulina subsalsa with high tolerance to salinity and hype-accumulation of phycocyanin.</title>
        <authorList>
            <person name="Pei H."/>
            <person name="Jiang L."/>
        </authorList>
    </citation>
    <scope>NUCLEOTIDE SEQUENCE [LARGE SCALE GENOMIC DNA]</scope>
    <source>
        <strain evidence="1 2">FACHB-351</strain>
    </source>
</reference>
<dbReference type="EMBL" id="JAIHOM010000026">
    <property type="protein sequence ID" value="MCW6036053.1"/>
    <property type="molecule type" value="Genomic_DNA"/>
</dbReference>
<dbReference type="Pfam" id="PF09366">
    <property type="entry name" value="DUF1997"/>
    <property type="match status" value="1"/>
</dbReference>
<dbReference type="PANTHER" id="PTHR34133">
    <property type="entry name" value="OS07G0633000 PROTEIN"/>
    <property type="match status" value="1"/>
</dbReference>
<sequence>MKLYLAAAETVAIAVEAETIPINHYLRQPQRLVHAIADSSLMECLGGDRYRLKMHPLNLLDIYHFQPTVVLRVWADGKGNVYLNSESCEIRGIDYINDRFSLRVRGILSPIIRDGMTYLEGQANVEVSVELPPLLLFTPLSLLETTGKGLMRGVLSRIKQRLLSHLIADYHHWARGEEIPSDAALGVNYGLLIDP</sequence>
<dbReference type="Proteomes" id="UP001526426">
    <property type="component" value="Unassembled WGS sequence"/>
</dbReference>
<evidence type="ECO:0000313" key="2">
    <source>
        <dbReference type="Proteomes" id="UP001526426"/>
    </source>
</evidence>
<dbReference type="InterPro" id="IPR018971">
    <property type="entry name" value="DUF1997"/>
</dbReference>
<name>A0ABT3L3I9_9CYAN</name>
<comment type="caution">
    <text evidence="1">The sequence shown here is derived from an EMBL/GenBank/DDBJ whole genome shotgun (WGS) entry which is preliminary data.</text>
</comment>
<dbReference type="PANTHER" id="PTHR34133:SF8">
    <property type="entry name" value="OS07G0633000 PROTEIN"/>
    <property type="match status" value="1"/>
</dbReference>
<organism evidence="1 2">
    <name type="scientific">Spirulina subsalsa FACHB-351</name>
    <dbReference type="NCBI Taxonomy" id="234711"/>
    <lineage>
        <taxon>Bacteria</taxon>
        <taxon>Bacillati</taxon>
        <taxon>Cyanobacteriota</taxon>
        <taxon>Cyanophyceae</taxon>
        <taxon>Spirulinales</taxon>
        <taxon>Spirulinaceae</taxon>
        <taxon>Spirulina</taxon>
    </lineage>
</organism>
<protein>
    <submittedName>
        <fullName evidence="1">DUF1997 domain-containing protein</fullName>
    </submittedName>
</protein>
<evidence type="ECO:0000313" key="1">
    <source>
        <dbReference type="EMBL" id="MCW6036053.1"/>
    </source>
</evidence>
<keyword evidence="2" id="KW-1185">Reference proteome</keyword>